<dbReference type="AlphaFoldDB" id="F4G124"/>
<feature type="transmembrane region" description="Helical" evidence="1">
    <location>
        <begin position="12"/>
        <end position="32"/>
    </location>
</feature>
<keyword evidence="1" id="KW-0472">Membrane</keyword>
<name>F4G124_METCR</name>
<dbReference type="eggNOG" id="arCOG07214">
    <property type="taxonomic scope" value="Archaea"/>
</dbReference>
<dbReference type="EMBL" id="CP002656">
    <property type="protein sequence ID" value="AEB94714.1"/>
    <property type="molecule type" value="Genomic_DNA"/>
</dbReference>
<evidence type="ECO:0000256" key="1">
    <source>
        <dbReference type="SAM" id="Phobius"/>
    </source>
</evidence>
<keyword evidence="1" id="KW-1133">Transmembrane helix</keyword>
<sequence>MRASKRKGVSGIIASIILIIIFISVVSVILYFQNVSFQGIRAVTSDLNNVPASIVELPGDRIYSDRPVTIAYVIYPDGETEQLNMSISSDPVSISSIIGGYKWAILVTNQGEYFNVSNIPPLSQTDTLTPTLPIPDLPPGSVLGAYSIQDFNVYTDPLDPTFKVTVPTQSYYYVPGQYNIGDEIPQQFQSYASSNFENFNPIMTQGFTFIYPQHFEDNSIYNASLLFPFYNGTSINLNISWSLGQVFQGGTFSAGVISQTLGPEIDCGYFTLPLSLVITSGQSTEWIWIEYHSYSEHIVALASYTSFGVGNVMDNPDIGFYIVKVNGITAISQVQQFQGSLSLDIQDTPKGLEFLINGEPLVFNSVSFGSSGYQEDTPFVPAHLIHGVAIVNLPAGSQASSGSTEVKGNPSILLSGIQILNRTTLEGVPTGSVSQVGDGGVTLVNTGIFCYVTQGNLYMYEVNVTLDSTYQSIVYADPVIFNGNQYYIGTWGYFSPNIEPLTIYPGVHSYKFYFGVTYSYVQWGTGLTINPSLDKGQIYTSTLPLSNGGEASLNLVAY</sequence>
<keyword evidence="1" id="KW-0812">Transmembrane</keyword>
<dbReference type="Proteomes" id="UP000007812">
    <property type="component" value="Chromosome"/>
</dbReference>
<organism evidence="2 3">
    <name type="scientific">Metallosphaera cuprina (strain Ar-4)</name>
    <dbReference type="NCBI Taxonomy" id="1006006"/>
    <lineage>
        <taxon>Archaea</taxon>
        <taxon>Thermoproteota</taxon>
        <taxon>Thermoprotei</taxon>
        <taxon>Sulfolobales</taxon>
        <taxon>Sulfolobaceae</taxon>
        <taxon>Metallosphaera</taxon>
    </lineage>
</organism>
<dbReference type="STRING" id="1006006.Mcup_0609"/>
<dbReference type="GeneID" id="10492800"/>
<dbReference type="RefSeq" id="WP_013737212.1">
    <property type="nucleotide sequence ID" value="NC_015435.1"/>
</dbReference>
<evidence type="ECO:0000313" key="2">
    <source>
        <dbReference type="EMBL" id="AEB94714.1"/>
    </source>
</evidence>
<evidence type="ECO:0000313" key="3">
    <source>
        <dbReference type="Proteomes" id="UP000007812"/>
    </source>
</evidence>
<dbReference type="HOGENOM" id="CLU_494891_0_0_2"/>
<reference evidence="2 3" key="1">
    <citation type="journal article" date="2011" name="J. Bacteriol.">
        <title>Complete genome sequence of Metallosphaera cuprina, a metal sulfide-oxidizing archaeon from a hot spring.</title>
        <authorList>
            <person name="Liu L.J."/>
            <person name="You X.Y."/>
            <person name="Zheng H."/>
            <person name="Wang S."/>
            <person name="Jiang C.Y."/>
            <person name="Liu S.J."/>
        </authorList>
    </citation>
    <scope>NUCLEOTIDE SEQUENCE [LARGE SCALE GENOMIC DNA]</scope>
    <source>
        <strain evidence="2 3">Ar-4</strain>
    </source>
</reference>
<keyword evidence="3" id="KW-1185">Reference proteome</keyword>
<dbReference type="OrthoDB" id="34712at2157"/>
<protein>
    <submittedName>
        <fullName evidence="2">Uncharacterized protein</fullName>
    </submittedName>
</protein>
<dbReference type="PATRIC" id="fig|1006006.8.peg.610"/>
<dbReference type="KEGG" id="mcn:Mcup_0609"/>
<accession>F4G124</accession>
<gene>
    <name evidence="2" type="ordered locus">Mcup_0609</name>
</gene>
<proteinExistence type="predicted"/>